<reference evidence="2" key="1">
    <citation type="submission" date="2020-11" db="EMBL/GenBank/DDBJ databases">
        <authorList>
            <person name="Tran Van P."/>
        </authorList>
    </citation>
    <scope>NUCLEOTIDE SEQUENCE</scope>
</reference>
<accession>A0A7R9PLT3</accession>
<protein>
    <submittedName>
        <fullName evidence="2">Uncharacterized protein</fullName>
    </submittedName>
</protein>
<feature type="compositionally biased region" description="Polar residues" evidence="1">
    <location>
        <begin position="76"/>
        <end position="86"/>
    </location>
</feature>
<evidence type="ECO:0000256" key="1">
    <source>
        <dbReference type="SAM" id="MobiDB-lite"/>
    </source>
</evidence>
<feature type="compositionally biased region" description="Low complexity" evidence="1">
    <location>
        <begin position="272"/>
        <end position="282"/>
    </location>
</feature>
<feature type="region of interest" description="Disordered" evidence="1">
    <location>
        <begin position="243"/>
        <end position="282"/>
    </location>
</feature>
<feature type="compositionally biased region" description="Polar residues" evidence="1">
    <location>
        <begin position="243"/>
        <end position="269"/>
    </location>
</feature>
<dbReference type="AlphaFoldDB" id="A0A7R9PLT3"/>
<feature type="compositionally biased region" description="Acidic residues" evidence="1">
    <location>
        <begin position="88"/>
        <end position="99"/>
    </location>
</feature>
<feature type="region of interest" description="Disordered" evidence="1">
    <location>
        <begin position="68"/>
        <end position="133"/>
    </location>
</feature>
<evidence type="ECO:0000313" key="2">
    <source>
        <dbReference type="EMBL" id="CAD7595317.1"/>
    </source>
</evidence>
<organism evidence="2">
    <name type="scientific">Timema genevievae</name>
    <name type="common">Walking stick</name>
    <dbReference type="NCBI Taxonomy" id="629358"/>
    <lineage>
        <taxon>Eukaryota</taxon>
        <taxon>Metazoa</taxon>
        <taxon>Ecdysozoa</taxon>
        <taxon>Arthropoda</taxon>
        <taxon>Hexapoda</taxon>
        <taxon>Insecta</taxon>
        <taxon>Pterygota</taxon>
        <taxon>Neoptera</taxon>
        <taxon>Polyneoptera</taxon>
        <taxon>Phasmatodea</taxon>
        <taxon>Timematodea</taxon>
        <taxon>Timematoidea</taxon>
        <taxon>Timematidae</taxon>
        <taxon>Timema</taxon>
    </lineage>
</organism>
<proteinExistence type="predicted"/>
<gene>
    <name evidence="2" type="ORF">TGEB3V08_LOCUS5975</name>
</gene>
<sequence>MGLHDFGVKECKLEIKNTRSQYWHEVGKIRSSTASGCSGDSVYKPSAVWFTTVDGFLRRLAIQNTESNLKRKAKHSVSSQQNNTNIGEYDDPPSVEENVESASVPIPPQAGPVPLHRKRKSASSQKDPPHHVQQALSKLQAISATAATFKETEFDLWTKSLAIHLNNLDVGRALELQLKLQTMVSEERIAHEYSTRNYSHPTQPPASHLAQIELQQTSRASMFPHHYSTHIWPSTCDNSPCASGSSHYSMGNASSNVQQMSEQTPSQPREPSPTNSDSTIDTIISSLCSP</sequence>
<dbReference type="EMBL" id="OE841323">
    <property type="protein sequence ID" value="CAD7595317.1"/>
    <property type="molecule type" value="Genomic_DNA"/>
</dbReference>
<name>A0A7R9PLT3_TIMGE</name>